<proteinExistence type="predicted"/>
<evidence type="ECO:0000313" key="2">
    <source>
        <dbReference type="EMBL" id="EEP82292.1"/>
    </source>
</evidence>
<feature type="compositionally biased region" description="Polar residues" evidence="1">
    <location>
        <begin position="73"/>
        <end position="92"/>
    </location>
</feature>
<dbReference type="eggNOG" id="ENOG502SVE0">
    <property type="taxonomic scope" value="Eukaryota"/>
</dbReference>
<reference evidence="3" key="1">
    <citation type="journal article" date="2009" name="Genome Res.">
        <title>Comparative genomic analyses of the human fungal pathogens Coccidioides and their relatives.</title>
        <authorList>
            <person name="Sharpton T.J."/>
            <person name="Stajich J.E."/>
            <person name="Rounsley S.D."/>
            <person name="Gardner M.J."/>
            <person name="Wortman J.R."/>
            <person name="Jordar V.S."/>
            <person name="Maiti R."/>
            <person name="Kodira C.D."/>
            <person name="Neafsey D.E."/>
            <person name="Zeng Q."/>
            <person name="Hung C.-Y."/>
            <person name="McMahan C."/>
            <person name="Muszewska A."/>
            <person name="Grynberg M."/>
            <person name="Mandel M.A."/>
            <person name="Kellner E.M."/>
            <person name="Barker B.M."/>
            <person name="Galgiani J.N."/>
            <person name="Orbach M.J."/>
            <person name="Kirkland T.N."/>
            <person name="Cole G.T."/>
            <person name="Henn M.R."/>
            <person name="Birren B.W."/>
            <person name="Taylor J.W."/>
        </authorList>
    </citation>
    <scope>NUCLEOTIDE SEQUENCE [LARGE SCALE GENOMIC DNA]</scope>
    <source>
        <strain evidence="3">UAMH 1704</strain>
    </source>
</reference>
<dbReference type="HOGENOM" id="CLU_947307_0_0_1"/>
<evidence type="ECO:0000313" key="3">
    <source>
        <dbReference type="Proteomes" id="UP000002058"/>
    </source>
</evidence>
<dbReference type="GeneID" id="8440652"/>
<name>C4JYA6_UNCRE</name>
<feature type="compositionally biased region" description="Polar residues" evidence="1">
    <location>
        <begin position="100"/>
        <end position="115"/>
    </location>
</feature>
<dbReference type="EMBL" id="CH476619">
    <property type="protein sequence ID" value="EEP82292.1"/>
    <property type="molecule type" value="Genomic_DNA"/>
</dbReference>
<keyword evidence="3" id="KW-1185">Reference proteome</keyword>
<dbReference type="STRING" id="336963.C4JYA6"/>
<dbReference type="RefSeq" id="XP_002582384.1">
    <property type="nucleotide sequence ID" value="XM_002582338.1"/>
</dbReference>
<dbReference type="KEGG" id="ure:UREG_07157"/>
<feature type="compositionally biased region" description="Low complexity" evidence="1">
    <location>
        <begin position="46"/>
        <end position="55"/>
    </location>
</feature>
<gene>
    <name evidence="2" type="ORF">UREG_07157</name>
</gene>
<evidence type="ECO:0000256" key="1">
    <source>
        <dbReference type="SAM" id="MobiDB-lite"/>
    </source>
</evidence>
<dbReference type="OrthoDB" id="5596422at2759"/>
<protein>
    <submittedName>
        <fullName evidence="2">Uncharacterized protein</fullName>
    </submittedName>
</protein>
<accession>C4JYA6</accession>
<dbReference type="VEuPathDB" id="FungiDB:UREG_07157"/>
<dbReference type="AlphaFoldDB" id="C4JYA6"/>
<organism evidence="2 3">
    <name type="scientific">Uncinocarpus reesii (strain UAMH 1704)</name>
    <dbReference type="NCBI Taxonomy" id="336963"/>
    <lineage>
        <taxon>Eukaryota</taxon>
        <taxon>Fungi</taxon>
        <taxon>Dikarya</taxon>
        <taxon>Ascomycota</taxon>
        <taxon>Pezizomycotina</taxon>
        <taxon>Eurotiomycetes</taxon>
        <taxon>Eurotiomycetidae</taxon>
        <taxon>Onygenales</taxon>
        <taxon>Onygenaceae</taxon>
        <taxon>Uncinocarpus</taxon>
    </lineage>
</organism>
<dbReference type="InParanoid" id="C4JYA6"/>
<sequence>MDYPEETRYAPAPKPLRILKTRRKGQVRDTWAKDSPPIPIPRRRSSYAIRSPSISEVPPLPDLNKGDPRLLRPSQNQGYWHSLSSTPITSADYSKMGNPSGPQKQTEPTTTQSQRHPVLAPKNGFFSRVTQVFDFRNRESSSERIHSDTVMKTKSSAYTKPLPTSRGFIDDLKRETFSGSPNNFLSRDTEQSQNRKYTPPLASEELKIPRNRVKRRNRWPRNAPVTTATVELSADALRTNAGNELSTWLSVEIFARVDNLENNLDDQCTADIPLDVMIIVDNSYVQLGCPKNCR</sequence>
<dbReference type="Proteomes" id="UP000002058">
    <property type="component" value="Unassembled WGS sequence"/>
</dbReference>
<feature type="region of interest" description="Disordered" evidence="1">
    <location>
        <begin position="1"/>
        <end position="122"/>
    </location>
</feature>